<dbReference type="AlphaFoldDB" id="A0A1Y1UQT1"/>
<comment type="caution">
    <text evidence="2">The sequence shown here is derived from an EMBL/GenBank/DDBJ whole genome shotgun (WGS) entry which is preliminary data.</text>
</comment>
<feature type="domain" description="Polysaccharide pyruvyl transferase" evidence="1">
    <location>
        <begin position="101"/>
        <end position="355"/>
    </location>
</feature>
<evidence type="ECO:0000313" key="2">
    <source>
        <dbReference type="EMBL" id="ORX39505.1"/>
    </source>
</evidence>
<reference evidence="2 3" key="2">
    <citation type="submission" date="2016-08" db="EMBL/GenBank/DDBJ databases">
        <title>Pervasive Adenine N6-methylation of Active Genes in Fungi.</title>
        <authorList>
            <consortium name="DOE Joint Genome Institute"/>
            <person name="Mondo S.J."/>
            <person name="Dannebaum R.O."/>
            <person name="Kuo R.C."/>
            <person name="Labutti K."/>
            <person name="Haridas S."/>
            <person name="Kuo A."/>
            <person name="Salamov A."/>
            <person name="Ahrendt S.R."/>
            <person name="Lipzen A."/>
            <person name="Sullivan W."/>
            <person name="Andreopoulos W.B."/>
            <person name="Clum A."/>
            <person name="Lindquist E."/>
            <person name="Daum C."/>
            <person name="Ramamoorthy G.K."/>
            <person name="Gryganskyi A."/>
            <person name="Culley D."/>
            <person name="Magnuson J.K."/>
            <person name="James T.Y."/>
            <person name="O'Malley M.A."/>
            <person name="Stajich J.E."/>
            <person name="Spatafora J.W."/>
            <person name="Visel A."/>
            <person name="Grigoriev I.V."/>
        </authorList>
    </citation>
    <scope>NUCLEOTIDE SEQUENCE [LARGE SCALE GENOMIC DNA]</scope>
    <source>
        <strain evidence="3">finn</strain>
    </source>
</reference>
<dbReference type="InterPro" id="IPR007345">
    <property type="entry name" value="Polysacch_pyruvyl_Trfase"/>
</dbReference>
<proteinExistence type="predicted"/>
<dbReference type="OrthoDB" id="10426871at2759"/>
<sequence length="416" mass="49468">MSRLSNSIFFHTIISEKECLSETLSSIYFMKGFLRDICLKEKYYNFKDILSSDYVSKPSFEFYNEKLFYYLIENKGFNEGYSRLRNTKKNVAVFNLFWSKNYGAILTAYALQTILLKMGYNPYLIKYTNKKLVEKNTDPFWKFEQENLFSSKNIINFNDLSLLNKYYDNFIVGSDQIWRYKYTKHLYKTYFLSFVDKNKKKIAYAASFGKNYWEGRKKVTKKIRKNIRTFDGISVREKSGIKICKNTFKVKCKAVFDPVFIMKKNDWKALLKKSTINLNSFCLIYILDETFKLNSQINIIIKSLNITGYWLNIGNTNVYDFLKSFQSSQRVITDSYHGLCFSIIFKKDFICLNNKGRGEERFISLLSDLNLMDRLYDDFSEVKWENLPPIDYKKIENIIEEKRKEGIDFLLSNLEK</sequence>
<gene>
    <name evidence="2" type="ORF">BCR36DRAFT_440694</name>
</gene>
<dbReference type="Pfam" id="PF04230">
    <property type="entry name" value="PS_pyruv_trans"/>
    <property type="match status" value="1"/>
</dbReference>
<organism evidence="2 3">
    <name type="scientific">Piromyces finnis</name>
    <dbReference type="NCBI Taxonomy" id="1754191"/>
    <lineage>
        <taxon>Eukaryota</taxon>
        <taxon>Fungi</taxon>
        <taxon>Fungi incertae sedis</taxon>
        <taxon>Chytridiomycota</taxon>
        <taxon>Chytridiomycota incertae sedis</taxon>
        <taxon>Neocallimastigomycetes</taxon>
        <taxon>Neocallimastigales</taxon>
        <taxon>Neocallimastigaceae</taxon>
        <taxon>Piromyces</taxon>
    </lineage>
</organism>
<evidence type="ECO:0000259" key="1">
    <source>
        <dbReference type="Pfam" id="PF04230"/>
    </source>
</evidence>
<reference evidence="2 3" key="1">
    <citation type="submission" date="2016-08" db="EMBL/GenBank/DDBJ databases">
        <title>Genomes of anaerobic fungi encode conserved fungal cellulosomes for biomass hydrolysis.</title>
        <authorList>
            <consortium name="DOE Joint Genome Institute"/>
            <person name="Haitjema C.H."/>
            <person name="Gilmore S.P."/>
            <person name="Henske J.K."/>
            <person name="Solomon K.V."/>
            <person name="De Groot R."/>
            <person name="Kuo A."/>
            <person name="Mondo S.J."/>
            <person name="Salamov A.A."/>
            <person name="Labutti K."/>
            <person name="Zhao Z."/>
            <person name="Chiniquy J."/>
            <person name="Barry K."/>
            <person name="Brewer H.M."/>
            <person name="Purvine S.O."/>
            <person name="Wright A.T."/>
            <person name="Boxma B."/>
            <person name="Van Alen T."/>
            <person name="Hackstein J.H."/>
            <person name="Baker S.E."/>
            <person name="Grigoriev I.V."/>
            <person name="O'Malley M.A."/>
        </authorList>
    </citation>
    <scope>NUCLEOTIDE SEQUENCE [LARGE SCALE GENOMIC DNA]</scope>
    <source>
        <strain evidence="3">finn</strain>
    </source>
</reference>
<protein>
    <recommendedName>
        <fullName evidence="1">Polysaccharide pyruvyl transferase domain-containing protein</fullName>
    </recommendedName>
</protein>
<dbReference type="Proteomes" id="UP000193719">
    <property type="component" value="Unassembled WGS sequence"/>
</dbReference>
<evidence type="ECO:0000313" key="3">
    <source>
        <dbReference type="Proteomes" id="UP000193719"/>
    </source>
</evidence>
<accession>A0A1Y1UQT1</accession>
<keyword evidence="3" id="KW-1185">Reference proteome</keyword>
<name>A0A1Y1UQT1_9FUNG</name>
<dbReference type="EMBL" id="MCFH01000106">
    <property type="protein sequence ID" value="ORX39505.1"/>
    <property type="molecule type" value="Genomic_DNA"/>
</dbReference>